<dbReference type="EMBL" id="CP009501">
    <property type="protein sequence ID" value="AKB13485.1"/>
    <property type="molecule type" value="Genomic_DNA"/>
</dbReference>
<organism evidence="1 2">
    <name type="scientific">Methanosarcina thermophila (strain ATCC 43570 / DSM 1825 / OCM 12 / VKM B-1830 / TM-1)</name>
    <dbReference type="NCBI Taxonomy" id="523844"/>
    <lineage>
        <taxon>Archaea</taxon>
        <taxon>Methanobacteriati</taxon>
        <taxon>Methanobacteriota</taxon>
        <taxon>Stenosarchaea group</taxon>
        <taxon>Methanomicrobia</taxon>
        <taxon>Methanosarcinales</taxon>
        <taxon>Methanosarcinaceae</taxon>
        <taxon>Methanosarcina</taxon>
    </lineage>
</organism>
<proteinExistence type="predicted"/>
<dbReference type="PANTHER" id="PTHR42685">
    <property type="entry name" value="GERANYLGERANYL DIPHOSPHATE REDUCTASE"/>
    <property type="match status" value="1"/>
</dbReference>
<dbReference type="Gene3D" id="3.50.50.60">
    <property type="entry name" value="FAD/NAD(P)-binding domain"/>
    <property type="match status" value="1"/>
</dbReference>
<dbReference type="OrthoDB" id="27922at2157"/>
<reference evidence="1 2" key="1">
    <citation type="submission" date="2014-07" db="EMBL/GenBank/DDBJ databases">
        <title>Methanogenic archaea and the global carbon cycle.</title>
        <authorList>
            <person name="Henriksen J.R."/>
            <person name="Luke J."/>
            <person name="Reinhart S."/>
            <person name="Benedict M.N."/>
            <person name="Youngblut N.D."/>
            <person name="Metcalf M.E."/>
            <person name="Whitaker R.J."/>
            <person name="Metcalf W.W."/>
        </authorList>
    </citation>
    <scope>NUCLEOTIDE SEQUENCE [LARGE SCALE GENOMIC DNA]</scope>
    <source>
        <strain evidence="2">ATCC 43570 / DSM 1825 / OCM 12 / VKM B-1830 / TM-1</strain>
    </source>
</reference>
<dbReference type="HOGENOM" id="CLU_024648_0_0_2"/>
<dbReference type="PRINTS" id="PR00411">
    <property type="entry name" value="PNDRDTASEI"/>
</dbReference>
<evidence type="ECO:0000313" key="2">
    <source>
        <dbReference type="Proteomes" id="UP000066529"/>
    </source>
</evidence>
<name>A0A0E3KZ19_METTT</name>
<dbReference type="PATRIC" id="fig|523844.20.peg.2137"/>
<dbReference type="Proteomes" id="UP000066529">
    <property type="component" value="Chromosome"/>
</dbReference>
<dbReference type="SUPFAM" id="SSF51905">
    <property type="entry name" value="FAD/NAD(P)-binding domain"/>
    <property type="match status" value="1"/>
</dbReference>
<dbReference type="RefSeq" id="WP_048167500.1">
    <property type="nucleotide sequence ID" value="NZ_CP009501.1"/>
</dbReference>
<dbReference type="GeneID" id="41602912"/>
<dbReference type="Gene3D" id="3.30.9.10">
    <property type="entry name" value="D-Amino Acid Oxidase, subunit A, domain 2"/>
    <property type="match status" value="1"/>
</dbReference>
<dbReference type="PANTHER" id="PTHR42685:SF18">
    <property type="entry name" value="DIGERANYLGERANYLGLYCEROPHOSPHOLIPID REDUCTASE"/>
    <property type="match status" value="1"/>
</dbReference>
<dbReference type="InterPro" id="IPR036188">
    <property type="entry name" value="FAD/NAD-bd_sf"/>
</dbReference>
<accession>A0A0E3KZ19</accession>
<evidence type="ECO:0000313" key="1">
    <source>
        <dbReference type="EMBL" id="AKB13485.1"/>
    </source>
</evidence>
<dbReference type="AlphaFoldDB" id="A0A0E3KZ19"/>
<dbReference type="STRING" id="523844.MSTHT_1727"/>
<protein>
    <submittedName>
        <fullName evidence="1">Geranylgeranyl/isoprenyl reductase</fullName>
    </submittedName>
</protein>
<gene>
    <name evidence="1" type="ORF">MSTHT_1727</name>
</gene>
<dbReference type="InterPro" id="IPR050407">
    <property type="entry name" value="Geranylgeranyl_reductase"/>
</dbReference>
<dbReference type="Pfam" id="PF05834">
    <property type="entry name" value="Lycopene_cycl"/>
    <property type="match status" value="1"/>
</dbReference>
<sequence length="385" mass="42565">MDADIIVVGASPAGLMAARNAWEKGSSVLLLEKKEKIGHPPHPANSFFKGMFDKCGEKVDPSYVTHYLKGMKIISPSGRIVEVEAPGYAIDKTAFDRFYAKKILKSGVDLREGIEVREIHREEENFIVNTSGGIFTSKLIIIANGINSKLASHLGLKTMRYPEDIAWGIELDIKSPGLGKPKMFEYYIGNHAPGWKTTYAPRGGDNASIGAYVRRCGTDATPYLNAWVENFKKLKGLKELEVVRKLSGGDPIVTIPKEYITDGIMVAGGAAGQSGIGYAMRAGQICGDVAADAVRKGNVSKSALLEYRRIWEKEFKAEHYLGRIGLETLRKMTDKEIDEMVKVFEKEDLSFIHGSSIEQAMQIFAFMLKKKPSAILKCRALLRNK</sequence>
<dbReference type="KEGG" id="mthr:MSTHT_1727"/>